<feature type="domain" description="HTH tetR-type" evidence="3">
    <location>
        <begin position="1"/>
        <end position="61"/>
    </location>
</feature>
<keyword evidence="5" id="KW-1185">Reference proteome</keyword>
<keyword evidence="1 2" id="KW-0238">DNA-binding</keyword>
<dbReference type="InterPro" id="IPR009057">
    <property type="entry name" value="Homeodomain-like_sf"/>
</dbReference>
<protein>
    <submittedName>
        <fullName evidence="4">TetR/AcrR family transcriptional regulator</fullName>
    </submittedName>
</protein>
<dbReference type="PANTHER" id="PTHR43479">
    <property type="entry name" value="ACREF/ENVCD OPERON REPRESSOR-RELATED"/>
    <property type="match status" value="1"/>
</dbReference>
<evidence type="ECO:0000313" key="4">
    <source>
        <dbReference type="EMBL" id="RFS24745.1"/>
    </source>
</evidence>
<dbReference type="Proteomes" id="UP000260644">
    <property type="component" value="Unassembled WGS sequence"/>
</dbReference>
<accession>A0A3E1YDV7</accession>
<evidence type="ECO:0000256" key="2">
    <source>
        <dbReference type="PROSITE-ProRule" id="PRU00335"/>
    </source>
</evidence>
<comment type="caution">
    <text evidence="4">The sequence shown here is derived from an EMBL/GenBank/DDBJ whole genome shotgun (WGS) entry which is preliminary data.</text>
</comment>
<name>A0A3E1YDV7_9BACT</name>
<dbReference type="Pfam" id="PF13972">
    <property type="entry name" value="TetR"/>
    <property type="match status" value="1"/>
</dbReference>
<evidence type="ECO:0000256" key="1">
    <source>
        <dbReference type="ARBA" id="ARBA00023125"/>
    </source>
</evidence>
<dbReference type="AlphaFoldDB" id="A0A3E1YDV7"/>
<dbReference type="InterPro" id="IPR001647">
    <property type="entry name" value="HTH_TetR"/>
</dbReference>
<feature type="DNA-binding region" description="H-T-H motif" evidence="2">
    <location>
        <begin position="24"/>
        <end position="43"/>
    </location>
</feature>
<dbReference type="PRINTS" id="PR00455">
    <property type="entry name" value="HTHTETR"/>
</dbReference>
<organism evidence="4 5">
    <name type="scientific">Chitinophaga silvatica</name>
    <dbReference type="NCBI Taxonomy" id="2282649"/>
    <lineage>
        <taxon>Bacteria</taxon>
        <taxon>Pseudomonadati</taxon>
        <taxon>Bacteroidota</taxon>
        <taxon>Chitinophagia</taxon>
        <taxon>Chitinophagales</taxon>
        <taxon>Chitinophagaceae</taxon>
        <taxon>Chitinophaga</taxon>
    </lineage>
</organism>
<dbReference type="OrthoDB" id="9787680at2"/>
<evidence type="ECO:0000259" key="3">
    <source>
        <dbReference type="PROSITE" id="PS50977"/>
    </source>
</evidence>
<dbReference type="InterPro" id="IPR050624">
    <property type="entry name" value="HTH-type_Tx_Regulator"/>
</dbReference>
<gene>
    <name evidence="4" type="ORF">DVR12_05985</name>
</gene>
<dbReference type="PROSITE" id="PS50977">
    <property type="entry name" value="HTH_TETR_2"/>
    <property type="match status" value="1"/>
</dbReference>
<proteinExistence type="predicted"/>
<dbReference type="Gene3D" id="1.10.357.10">
    <property type="entry name" value="Tetracycline Repressor, domain 2"/>
    <property type="match status" value="1"/>
</dbReference>
<dbReference type="SUPFAM" id="SSF46689">
    <property type="entry name" value="Homeodomain-like"/>
    <property type="match status" value="1"/>
</dbReference>
<reference evidence="4 5" key="1">
    <citation type="submission" date="2018-07" db="EMBL/GenBank/DDBJ databases">
        <title>Chitinophaga K2CV101002-2 sp. nov., isolated from a monsoon evergreen broad-leaved forest soil.</title>
        <authorList>
            <person name="Lv Y."/>
        </authorList>
    </citation>
    <scope>NUCLEOTIDE SEQUENCE [LARGE SCALE GENOMIC DNA]</scope>
    <source>
        <strain evidence="4 5">GDMCC 1.1288</strain>
    </source>
</reference>
<dbReference type="Pfam" id="PF00440">
    <property type="entry name" value="TetR_N"/>
    <property type="match status" value="1"/>
</dbReference>
<dbReference type="RefSeq" id="WP_116974621.1">
    <property type="nucleotide sequence ID" value="NZ_QPMM01000002.1"/>
</dbReference>
<dbReference type="InterPro" id="IPR025722">
    <property type="entry name" value="TetR"/>
</dbReference>
<dbReference type="GO" id="GO:0003677">
    <property type="term" value="F:DNA binding"/>
    <property type="evidence" value="ECO:0007669"/>
    <property type="project" value="UniProtKB-UniRule"/>
</dbReference>
<evidence type="ECO:0000313" key="5">
    <source>
        <dbReference type="Proteomes" id="UP000260644"/>
    </source>
</evidence>
<dbReference type="EMBL" id="QPMM01000002">
    <property type="protein sequence ID" value="RFS24745.1"/>
    <property type="molecule type" value="Genomic_DNA"/>
</dbReference>
<dbReference type="PANTHER" id="PTHR43479:SF12">
    <property type="entry name" value="TRANSCRIPTIONAL REGULATORY PROTEIN"/>
    <property type="match status" value="1"/>
</dbReference>
<sequence length="193" mass="22286">MQTKEKILEAALSLYNEKGVNTITTRHIAASINISAGNLHYHFKHTDDIIQSLYNQLAGEFDEQVSEMESARVTDLSAIVGFAEKSFSIVYKYRFFFLNFVEIGNRIPAIKKAYQQLTARRKKEFTGVFQLLIRNGIFRSDIPENIWSALLTQIFIVGDFWLSNNELTNQFQGKKAAKEYGKIFEAMFYPYLK</sequence>